<feature type="compositionally biased region" description="Basic and acidic residues" evidence="1">
    <location>
        <begin position="297"/>
        <end position="310"/>
    </location>
</feature>
<evidence type="ECO:0000256" key="1">
    <source>
        <dbReference type="SAM" id="MobiDB-lite"/>
    </source>
</evidence>
<keyword evidence="3" id="KW-1185">Reference proteome</keyword>
<accession>A0A1K1S9J3</accession>
<dbReference type="PANTHER" id="PTHR38847:SF1">
    <property type="entry name" value="PSEUDOURIDINE SYNTHASE RSUA_RLUA-LIKE DOMAIN-CONTAINING PROTEIN"/>
    <property type="match status" value="1"/>
</dbReference>
<proteinExistence type="predicted"/>
<feature type="region of interest" description="Disordered" evidence="1">
    <location>
        <begin position="210"/>
        <end position="230"/>
    </location>
</feature>
<dbReference type="Proteomes" id="UP000182740">
    <property type="component" value="Unassembled WGS sequence"/>
</dbReference>
<evidence type="ECO:0008006" key="4">
    <source>
        <dbReference type="Google" id="ProtNLM"/>
    </source>
</evidence>
<dbReference type="InterPro" id="IPR025649">
    <property type="entry name" value="DUF4360"/>
</dbReference>
<feature type="region of interest" description="Disordered" evidence="1">
    <location>
        <begin position="1"/>
        <end position="34"/>
    </location>
</feature>
<dbReference type="AlphaFoldDB" id="A0A1K1S9J3"/>
<protein>
    <recommendedName>
        <fullName evidence="4">DUF4360 domain-containing protein</fullName>
    </recommendedName>
</protein>
<dbReference type="Pfam" id="PF14273">
    <property type="entry name" value="DUF4360"/>
    <property type="match status" value="1"/>
</dbReference>
<gene>
    <name evidence="2" type="ORF">SAMN04489730_5097</name>
</gene>
<name>A0A1K1S9J3_9PSEU</name>
<feature type="compositionally biased region" description="Low complexity" evidence="1">
    <location>
        <begin position="263"/>
        <end position="278"/>
    </location>
</feature>
<organism evidence="2 3">
    <name type="scientific">Amycolatopsis australiensis</name>
    <dbReference type="NCBI Taxonomy" id="546364"/>
    <lineage>
        <taxon>Bacteria</taxon>
        <taxon>Bacillati</taxon>
        <taxon>Actinomycetota</taxon>
        <taxon>Actinomycetes</taxon>
        <taxon>Pseudonocardiales</taxon>
        <taxon>Pseudonocardiaceae</taxon>
        <taxon>Amycolatopsis</taxon>
    </lineage>
</organism>
<dbReference type="EMBL" id="FPJG01000006">
    <property type="protein sequence ID" value="SFW80998.1"/>
    <property type="molecule type" value="Genomic_DNA"/>
</dbReference>
<evidence type="ECO:0000313" key="3">
    <source>
        <dbReference type="Proteomes" id="UP000182740"/>
    </source>
</evidence>
<dbReference type="STRING" id="546364.SAMN04489730_5097"/>
<dbReference type="PANTHER" id="PTHR38847">
    <property type="match status" value="1"/>
</dbReference>
<sequence>MDSRTPRCRVTPFSGRRKGCDRATTRSARDHRDHQAEKITLDIKTGNGSGCPAGTAAASADVAPDNTSFTVHYTNFTAKAGGGASALDARKNCQINVLVHVPPGFTYAIAEADYRGFAHLENGASAVEQANYYFTGTAPTARVRHTFPGPFHGVWRARDTTDVAELVFAPCGEDRNLNINAELRANAGTSSGTSYIEWIPNTRAWTPFTTSRGRPAELPVGARSSPLAAGEPISSRRFKPLRRLAGGRVTGTARCRPAEVGVPDSPALPARSRSSPAGRRAFALGEGHRGASSLEPLHQHGSDQEGHWGAHRDPHVLRPTQPGKVSIAGVTRRWTAG</sequence>
<reference evidence="3" key="1">
    <citation type="submission" date="2016-11" db="EMBL/GenBank/DDBJ databases">
        <authorList>
            <person name="Varghese N."/>
            <person name="Submissions S."/>
        </authorList>
    </citation>
    <scope>NUCLEOTIDE SEQUENCE [LARGE SCALE GENOMIC DNA]</scope>
    <source>
        <strain evidence="3">DSM 44671</strain>
    </source>
</reference>
<feature type="region of interest" description="Disordered" evidence="1">
    <location>
        <begin position="257"/>
        <end position="278"/>
    </location>
</feature>
<evidence type="ECO:0000313" key="2">
    <source>
        <dbReference type="EMBL" id="SFW80998.1"/>
    </source>
</evidence>
<feature type="region of interest" description="Disordered" evidence="1">
    <location>
        <begin position="290"/>
        <end position="310"/>
    </location>
</feature>
<feature type="compositionally biased region" description="Basic and acidic residues" evidence="1">
    <location>
        <begin position="18"/>
        <end position="34"/>
    </location>
</feature>